<evidence type="ECO:0000256" key="5">
    <source>
        <dbReference type="ARBA" id="ARBA00022898"/>
    </source>
</evidence>
<reference evidence="7 8" key="1">
    <citation type="submission" date="2024-01" db="EMBL/GenBank/DDBJ databases">
        <title>Genomic insights into the taxonomy and metabolism of the cyanobacterium Pannus brasiliensis CCIBt3594.</title>
        <authorList>
            <person name="Machado M."/>
            <person name="Botero N.B."/>
            <person name="Andreote A.P.D."/>
            <person name="Feitosa A.M.T."/>
            <person name="Popin R."/>
            <person name="Sivonen K."/>
            <person name="Fiore M.F."/>
        </authorList>
    </citation>
    <scope>NUCLEOTIDE SEQUENCE [LARGE SCALE GENOMIC DNA]</scope>
    <source>
        <strain evidence="7 8">CCIBt3594</strain>
    </source>
</reference>
<comment type="cofactor">
    <cofactor evidence="1">
        <name>pyridoxal 5'-phosphate</name>
        <dbReference type="ChEBI" id="CHEBI:597326"/>
    </cofactor>
</comment>
<keyword evidence="4 7" id="KW-0808">Transferase</keyword>
<dbReference type="InterPro" id="IPR015421">
    <property type="entry name" value="PyrdxlP-dep_Trfase_major"/>
</dbReference>
<evidence type="ECO:0000313" key="7">
    <source>
        <dbReference type="EMBL" id="MEG3435827.1"/>
    </source>
</evidence>
<evidence type="ECO:0000256" key="2">
    <source>
        <dbReference type="ARBA" id="ARBA00007441"/>
    </source>
</evidence>
<keyword evidence="8" id="KW-1185">Reference proteome</keyword>
<comment type="caution">
    <text evidence="7">The sequence shown here is derived from an EMBL/GenBank/DDBJ whole genome shotgun (WGS) entry which is preliminary data.</text>
</comment>
<accession>A0AAW9QDH4</accession>
<dbReference type="InterPro" id="IPR004839">
    <property type="entry name" value="Aminotransferase_I/II_large"/>
</dbReference>
<dbReference type="Gene3D" id="3.40.640.10">
    <property type="entry name" value="Type I PLP-dependent aspartate aminotransferase-like (Major domain)"/>
    <property type="match status" value="1"/>
</dbReference>
<dbReference type="Pfam" id="PF00155">
    <property type="entry name" value="Aminotran_1_2"/>
    <property type="match status" value="1"/>
</dbReference>
<dbReference type="EMBL" id="JBAFSM010000002">
    <property type="protein sequence ID" value="MEG3435827.1"/>
    <property type="molecule type" value="Genomic_DNA"/>
</dbReference>
<comment type="similarity">
    <text evidence="2">Belongs to the class-I pyridoxal-phosphate-dependent aminotransferase family.</text>
</comment>
<dbReference type="InterPro" id="IPR050596">
    <property type="entry name" value="AspAT/PAT-like"/>
</dbReference>
<protein>
    <submittedName>
        <fullName evidence="7">Pyridoxal phosphate-dependent aminotransferase</fullName>
        <ecNumber evidence="7">2.6.1.-</ecNumber>
    </submittedName>
</protein>
<dbReference type="InterPro" id="IPR015424">
    <property type="entry name" value="PyrdxlP-dep_Trfase"/>
</dbReference>
<evidence type="ECO:0000313" key="8">
    <source>
        <dbReference type="Proteomes" id="UP001328733"/>
    </source>
</evidence>
<feature type="domain" description="Aminotransferase class I/classII large" evidence="6">
    <location>
        <begin position="30"/>
        <end position="379"/>
    </location>
</feature>
<dbReference type="PANTHER" id="PTHR46383">
    <property type="entry name" value="ASPARTATE AMINOTRANSFERASE"/>
    <property type="match status" value="1"/>
</dbReference>
<dbReference type="GO" id="GO:0006520">
    <property type="term" value="P:amino acid metabolic process"/>
    <property type="evidence" value="ECO:0007669"/>
    <property type="project" value="InterPro"/>
</dbReference>
<sequence>MKHFSSRMETVQTPIIPVVGQLIRENPGTISLGQGVVFYPPPIGAIEAISSFLADPENHKYKAVRGIPPLVEAIATKLDRDSGVKIGDERTIVVTAGGNMAFMNALLAIASAGDEIILNTPYYFNHEMAIKMADCQAVLVATDENFQLRPEAIEAAITEKTRAIVTISPNNPTGAVYPESALREVNRVCRERGIYHIHDEAYEYFTYNGVRHFSPCSIEGSDSYTISLFSLSKAYGFASWRIGYMVLPKALLEAVNKIQDTILICPPVISQYGAIGALEVGKSYPVEKLETIDRVREICLQSLESVRDICSIAPADGAFYFFLKIRRSIDDFELVKKLIEEYRVALLPGSTFGMDTGCYLRLAYGALQPETAAEGVERLVRGLRAIEVFS</sequence>
<name>A0AAW9QDH4_9CHRO</name>
<evidence type="ECO:0000256" key="3">
    <source>
        <dbReference type="ARBA" id="ARBA00022576"/>
    </source>
</evidence>
<keyword evidence="3 7" id="KW-0032">Aminotransferase</keyword>
<dbReference type="EC" id="2.6.1.-" evidence="7"/>
<dbReference type="NCBIfam" id="NF004621">
    <property type="entry name" value="PRK05957.1"/>
    <property type="match status" value="1"/>
</dbReference>
<dbReference type="GO" id="GO:0008483">
    <property type="term" value="F:transaminase activity"/>
    <property type="evidence" value="ECO:0007669"/>
    <property type="project" value="UniProtKB-KW"/>
</dbReference>
<dbReference type="SUPFAM" id="SSF53383">
    <property type="entry name" value="PLP-dependent transferases"/>
    <property type="match status" value="1"/>
</dbReference>
<proteinExistence type="inferred from homology"/>
<dbReference type="Gene3D" id="3.90.1150.10">
    <property type="entry name" value="Aspartate Aminotransferase, domain 1"/>
    <property type="match status" value="1"/>
</dbReference>
<dbReference type="PANTHER" id="PTHR46383:SF5">
    <property type="entry name" value="AMINOTRANSFERASE CLASS I_CLASSII DOMAIN-CONTAINING PROTEIN"/>
    <property type="match status" value="1"/>
</dbReference>
<organism evidence="7 8">
    <name type="scientific">Pannus brasiliensis CCIBt3594</name>
    <dbReference type="NCBI Taxonomy" id="1427578"/>
    <lineage>
        <taxon>Bacteria</taxon>
        <taxon>Bacillati</taxon>
        <taxon>Cyanobacteriota</taxon>
        <taxon>Cyanophyceae</taxon>
        <taxon>Oscillatoriophycideae</taxon>
        <taxon>Chroococcales</taxon>
        <taxon>Microcystaceae</taxon>
        <taxon>Pannus</taxon>
    </lineage>
</organism>
<keyword evidence="5" id="KW-0663">Pyridoxal phosphate</keyword>
<gene>
    <name evidence="7" type="ORF">V0288_01730</name>
</gene>
<dbReference type="InterPro" id="IPR015422">
    <property type="entry name" value="PyrdxlP-dep_Trfase_small"/>
</dbReference>
<dbReference type="GO" id="GO:0030170">
    <property type="term" value="F:pyridoxal phosphate binding"/>
    <property type="evidence" value="ECO:0007669"/>
    <property type="project" value="InterPro"/>
</dbReference>
<dbReference type="AlphaFoldDB" id="A0AAW9QDH4"/>
<dbReference type="Proteomes" id="UP001328733">
    <property type="component" value="Unassembled WGS sequence"/>
</dbReference>
<evidence type="ECO:0000259" key="6">
    <source>
        <dbReference type="Pfam" id="PF00155"/>
    </source>
</evidence>
<evidence type="ECO:0000256" key="1">
    <source>
        <dbReference type="ARBA" id="ARBA00001933"/>
    </source>
</evidence>
<evidence type="ECO:0000256" key="4">
    <source>
        <dbReference type="ARBA" id="ARBA00022679"/>
    </source>
</evidence>
<dbReference type="CDD" id="cd00609">
    <property type="entry name" value="AAT_like"/>
    <property type="match status" value="1"/>
</dbReference>
<dbReference type="RefSeq" id="WP_332863278.1">
    <property type="nucleotide sequence ID" value="NZ_JBAFSM010000002.1"/>
</dbReference>